<dbReference type="Proteomes" id="UP001596154">
    <property type="component" value="Unassembled WGS sequence"/>
</dbReference>
<dbReference type="InterPro" id="IPR047128">
    <property type="entry name" value="PhyH"/>
</dbReference>
<proteinExistence type="predicted"/>
<dbReference type="RefSeq" id="WP_381030305.1">
    <property type="nucleotide sequence ID" value="NZ_JBHSNY010000015.1"/>
</dbReference>
<reference evidence="2" key="1">
    <citation type="journal article" date="2019" name="Int. J. Syst. Evol. Microbiol.">
        <title>The Global Catalogue of Microorganisms (GCM) 10K type strain sequencing project: providing services to taxonomists for standard genome sequencing and annotation.</title>
        <authorList>
            <consortium name="The Broad Institute Genomics Platform"/>
            <consortium name="The Broad Institute Genome Sequencing Center for Infectious Disease"/>
            <person name="Wu L."/>
            <person name="Ma J."/>
        </authorList>
    </citation>
    <scope>NUCLEOTIDE SEQUENCE [LARGE SCALE GENOMIC DNA]</scope>
    <source>
        <strain evidence="2">CGMCC 4.7248</strain>
    </source>
</reference>
<dbReference type="Pfam" id="PF05721">
    <property type="entry name" value="PhyH"/>
    <property type="match status" value="1"/>
</dbReference>
<keyword evidence="1" id="KW-0223">Dioxygenase</keyword>
<gene>
    <name evidence="1" type="ORF">ACFPZJ_35015</name>
</gene>
<dbReference type="PANTHER" id="PTHR21308:SF8">
    <property type="entry name" value="PHYTANOYL-COA DIOXYGENASE FAMILY PROTEIN (AFU_ORTHOLOGUE AFUA_2G09620)"/>
    <property type="match status" value="1"/>
</dbReference>
<dbReference type="SUPFAM" id="SSF51197">
    <property type="entry name" value="Clavaminate synthase-like"/>
    <property type="match status" value="1"/>
</dbReference>
<dbReference type="EMBL" id="JBHSNY010000015">
    <property type="protein sequence ID" value="MFC5638881.1"/>
    <property type="molecule type" value="Genomic_DNA"/>
</dbReference>
<comment type="caution">
    <text evidence="1">The sequence shown here is derived from an EMBL/GenBank/DDBJ whole genome shotgun (WGS) entry which is preliminary data.</text>
</comment>
<dbReference type="PANTHER" id="PTHR21308">
    <property type="entry name" value="PHYTANOYL-COA ALPHA-HYDROXYLASE"/>
    <property type="match status" value="1"/>
</dbReference>
<keyword evidence="2" id="KW-1185">Reference proteome</keyword>
<sequence>MSFTSAHVSVHRRAWLSEQDCDLDAFRALVEQATDPTAHPHASAVEQGVPIYDADLIEADREFQDELVHALADGPGIVVFRGAFPDPSVVDRATAVFDALIAEQRASGATAGDHFAKPGANDRVWNALEKTALYDAHVFADYYANEVLALVSGAWLGPGYQVTSQINVVNPGGAAQTVHRDYHLGFLSGQVAAAYPAHVHRLSPVLTLQGAVAHCDMPVESGPTMYLPHSQKYEPGYLAWRLPEFRAYFEAHHVQLPLAKGDVVFFNPALFHAAGGNRSTGIRRMANLLQVSSAFGRAMETVDREAVANAVYPVLLQRKAEGVGEAWLENVIAASAEGYPFPTNLDSDPPVDGLAPPSQADVVRRALREEWSPAVLRAELRAGAERRES</sequence>
<dbReference type="Gene3D" id="2.60.120.620">
    <property type="entry name" value="q2cbj1_9rhob like domain"/>
    <property type="match status" value="1"/>
</dbReference>
<evidence type="ECO:0000313" key="2">
    <source>
        <dbReference type="Proteomes" id="UP001596154"/>
    </source>
</evidence>
<dbReference type="GO" id="GO:0051213">
    <property type="term" value="F:dioxygenase activity"/>
    <property type="evidence" value="ECO:0007669"/>
    <property type="project" value="UniProtKB-KW"/>
</dbReference>
<keyword evidence="1" id="KW-0560">Oxidoreductase</keyword>
<dbReference type="InterPro" id="IPR008775">
    <property type="entry name" value="Phytyl_CoA_dOase-like"/>
</dbReference>
<accession>A0ABW0V411</accession>
<evidence type="ECO:0000313" key="1">
    <source>
        <dbReference type="EMBL" id="MFC5638881.1"/>
    </source>
</evidence>
<protein>
    <submittedName>
        <fullName evidence="1">Phytanoyl-CoA dioxygenase family protein</fullName>
    </submittedName>
</protein>
<name>A0ABW0V411_9ACTN</name>
<organism evidence="1 2">
    <name type="scientific">Streptomyces bullii</name>
    <dbReference type="NCBI Taxonomy" id="349910"/>
    <lineage>
        <taxon>Bacteria</taxon>
        <taxon>Bacillati</taxon>
        <taxon>Actinomycetota</taxon>
        <taxon>Actinomycetes</taxon>
        <taxon>Kitasatosporales</taxon>
        <taxon>Streptomycetaceae</taxon>
        <taxon>Streptomyces</taxon>
    </lineage>
</organism>